<dbReference type="InterPro" id="IPR010910">
    <property type="entry name" value="Nitrate/nitrite_sensing_bac"/>
</dbReference>
<evidence type="ECO:0000259" key="6">
    <source>
        <dbReference type="PROSITE" id="PS50111"/>
    </source>
</evidence>
<dbReference type="OrthoDB" id="2489132at2"/>
<dbReference type="InterPro" id="IPR003660">
    <property type="entry name" value="HAMP_dom"/>
</dbReference>
<dbReference type="GO" id="GO:0007165">
    <property type="term" value="P:signal transduction"/>
    <property type="evidence" value="ECO:0007669"/>
    <property type="project" value="UniProtKB-KW"/>
</dbReference>
<dbReference type="EMBL" id="FXXI01000006">
    <property type="protein sequence ID" value="SMS01642.1"/>
    <property type="molecule type" value="Genomic_DNA"/>
</dbReference>
<evidence type="ECO:0000256" key="3">
    <source>
        <dbReference type="ARBA" id="ARBA00029447"/>
    </source>
</evidence>
<dbReference type="Proteomes" id="UP000196125">
    <property type="component" value="Unassembled WGS sequence"/>
</dbReference>
<evidence type="ECO:0000313" key="9">
    <source>
        <dbReference type="EMBL" id="SMS01642.1"/>
    </source>
</evidence>
<dbReference type="SUPFAM" id="SSF58104">
    <property type="entry name" value="Methyl-accepting chemotaxis protein (MCP) signaling domain"/>
    <property type="match status" value="1"/>
</dbReference>
<feature type="domain" description="HAMP" evidence="7">
    <location>
        <begin position="334"/>
        <end position="387"/>
    </location>
</feature>
<dbReference type="Pfam" id="PF08376">
    <property type="entry name" value="NIT"/>
    <property type="match status" value="1"/>
</dbReference>
<dbReference type="AlphaFoldDB" id="A0A1Y6IYR7"/>
<feature type="domain" description="Methyl-accepting transducer" evidence="6">
    <location>
        <begin position="392"/>
        <end position="628"/>
    </location>
</feature>
<dbReference type="GO" id="GO:0006935">
    <property type="term" value="P:chemotaxis"/>
    <property type="evidence" value="ECO:0007669"/>
    <property type="project" value="UniProtKB-ARBA"/>
</dbReference>
<dbReference type="InterPro" id="IPR013587">
    <property type="entry name" value="Nitrate/nitrite_sensing"/>
</dbReference>
<dbReference type="Pfam" id="PF00015">
    <property type="entry name" value="MCPsignal"/>
    <property type="match status" value="1"/>
</dbReference>
<dbReference type="Gene3D" id="1.10.287.950">
    <property type="entry name" value="Methyl-accepting chemotaxis protein"/>
    <property type="match status" value="1"/>
</dbReference>
<feature type="transmembrane region" description="Helical" evidence="5">
    <location>
        <begin position="313"/>
        <end position="336"/>
    </location>
</feature>
<keyword evidence="5" id="KW-0812">Transmembrane</keyword>
<feature type="transmembrane region" description="Helical" evidence="5">
    <location>
        <begin position="12"/>
        <end position="34"/>
    </location>
</feature>
<evidence type="ECO:0000313" key="10">
    <source>
        <dbReference type="Proteomes" id="UP000196125"/>
    </source>
</evidence>
<evidence type="ECO:0000256" key="1">
    <source>
        <dbReference type="ARBA" id="ARBA00004370"/>
    </source>
</evidence>
<dbReference type="PANTHER" id="PTHR32089">
    <property type="entry name" value="METHYL-ACCEPTING CHEMOTAXIS PROTEIN MCPB"/>
    <property type="match status" value="1"/>
</dbReference>
<dbReference type="CDD" id="cd06225">
    <property type="entry name" value="HAMP"/>
    <property type="match status" value="1"/>
</dbReference>
<dbReference type="GO" id="GO:0016020">
    <property type="term" value="C:membrane"/>
    <property type="evidence" value="ECO:0007669"/>
    <property type="project" value="UniProtKB-SubCell"/>
</dbReference>
<keyword evidence="5" id="KW-0472">Membrane</keyword>
<keyword evidence="2 4" id="KW-0807">Transducer</keyword>
<evidence type="ECO:0000259" key="7">
    <source>
        <dbReference type="PROSITE" id="PS50885"/>
    </source>
</evidence>
<evidence type="ECO:0000256" key="4">
    <source>
        <dbReference type="PROSITE-ProRule" id="PRU00284"/>
    </source>
</evidence>
<dbReference type="Gene3D" id="6.10.340.10">
    <property type="match status" value="1"/>
</dbReference>
<sequence>MEKLLSRYPLYILVSILAGIPLVIALIFAISNILEMSKQVDLTKQDKETVRFILLFDNLAHNLAVERGLTAGVLGSKGKGAQVEALQKQRLVVNQQINNLRQFTPQFLPGHLAEKLRSDVNEQLNQLRNVRQQVDSLKPTLSPFDYYSHINQIAIDNGQMLLESINSPEIANIGGALIAIVTMKERAGQVRGALNGAFARKSSSPAQYAAINQYIRSGTYADRSAMIMMPPEASQALEKVKQSSAWKEVETIQQKYLAQQDHLEQLDGPQPSEWFSLATSRIKLLNQIRNQLQETIQANTSHHEQQMLSYKRVLLVATLVIGSIMLLLLGMCIHSLKSRVGQLTRQLEQMSSNQDLTIELTQEGNDEVAQVARSTQTMAQQVKALLKDVQQMNLQSTEKLMRVVDSSIDLEKSSLETIKKCEVIATAATELSQSSVEIATSSERALDETSHMTNQLTLCREQSQTSFSTVENLVQQIEQTQICMQDLEKDSQSISQIVEAITAISEQTNLLALNAAIEAARAGEHGRGFAVVSTEVRDLAQRSKEATEQISQLLGNMGQNTAQAVNNMNQSQVATKETFESVSAVNHSVAELGSVITSVNEHIMTITNSTLEQSKASESVNLDINLLAEIAQKTGSLAQNMEDIASHYKSDVEQVTLKLNTFRV</sequence>
<evidence type="ECO:0000259" key="8">
    <source>
        <dbReference type="PROSITE" id="PS50906"/>
    </source>
</evidence>
<gene>
    <name evidence="9" type="primary">pctC_7</name>
    <name evidence="9" type="ORF">VIM7927_02946</name>
</gene>
<comment type="subcellular location">
    <subcellularLocation>
        <location evidence="1">Membrane</location>
    </subcellularLocation>
</comment>
<dbReference type="PROSITE" id="PS50885">
    <property type="entry name" value="HAMP"/>
    <property type="match status" value="1"/>
</dbReference>
<protein>
    <submittedName>
        <fullName evidence="9">Methyl-accepting chemotaxis protein PctC</fullName>
    </submittedName>
</protein>
<accession>A0A1Y6IYR7</accession>
<proteinExistence type="inferred from homology"/>
<dbReference type="PROSITE" id="PS50111">
    <property type="entry name" value="CHEMOTAXIS_TRANSDUC_2"/>
    <property type="match status" value="1"/>
</dbReference>
<feature type="domain" description="NIT" evidence="8">
    <location>
        <begin position="54"/>
        <end position="303"/>
    </location>
</feature>
<dbReference type="InterPro" id="IPR004089">
    <property type="entry name" value="MCPsignal_dom"/>
</dbReference>
<comment type="similarity">
    <text evidence="3">Belongs to the methyl-accepting chemotaxis (MCP) protein family.</text>
</comment>
<name>A0A1Y6IYR7_9VIBR</name>
<evidence type="ECO:0000256" key="2">
    <source>
        <dbReference type="ARBA" id="ARBA00023224"/>
    </source>
</evidence>
<organism evidence="9 10">
    <name type="scientific">Vibrio mangrovi</name>
    <dbReference type="NCBI Taxonomy" id="474394"/>
    <lineage>
        <taxon>Bacteria</taxon>
        <taxon>Pseudomonadati</taxon>
        <taxon>Pseudomonadota</taxon>
        <taxon>Gammaproteobacteria</taxon>
        <taxon>Vibrionales</taxon>
        <taxon>Vibrionaceae</taxon>
        <taxon>Vibrio</taxon>
    </lineage>
</organism>
<dbReference type="SMART" id="SM00304">
    <property type="entry name" value="HAMP"/>
    <property type="match status" value="1"/>
</dbReference>
<evidence type="ECO:0000256" key="5">
    <source>
        <dbReference type="SAM" id="Phobius"/>
    </source>
</evidence>
<dbReference type="SMART" id="SM00283">
    <property type="entry name" value="MA"/>
    <property type="match status" value="1"/>
</dbReference>
<keyword evidence="5" id="KW-1133">Transmembrane helix</keyword>
<reference evidence="9 10" key="1">
    <citation type="submission" date="2017-05" db="EMBL/GenBank/DDBJ databases">
        <authorList>
            <person name="Song R."/>
            <person name="Chenine A.L."/>
            <person name="Ruprecht R.M."/>
        </authorList>
    </citation>
    <scope>NUCLEOTIDE SEQUENCE [LARGE SCALE GENOMIC DNA]</scope>
    <source>
        <strain evidence="9 10">CECT 7927</strain>
    </source>
</reference>
<dbReference type="PANTHER" id="PTHR32089:SF112">
    <property type="entry name" value="LYSOZYME-LIKE PROTEIN-RELATED"/>
    <property type="match status" value="1"/>
</dbReference>
<dbReference type="PROSITE" id="PS50906">
    <property type="entry name" value="NIT"/>
    <property type="match status" value="1"/>
</dbReference>